<dbReference type="EMBL" id="JAKMXF010000311">
    <property type="protein sequence ID" value="KAI6650393.1"/>
    <property type="molecule type" value="Genomic_DNA"/>
</dbReference>
<keyword evidence="1" id="KW-0472">Membrane</keyword>
<sequence length="706" mass="78370">MEYIDYDPLNPSSRTIFCTISLRNLQSIGAAGELIDSFDIIFDNIEHSYSLPFDDTALEIDKIVTVTQPISLDVKRIDFDRWEIYVESVYPQSSGEYTCNIGGCNTTRNIVIEYIPKVLDAIFSITLPPNSIDLNIKCPIEKSRYYLCICNTNSVCIENIPRVSFETPDIDLYFAPPLTTNGLVANTQEKFQCQIVPVSGSFFRESEYIISTTGTVFQHKNISKNVGESLSLAEYCQEFVLTIIFPPPSIFEMVFYNSNDQSIFPMINKLTINNSGSFFCAIQHGYFRASMLILNLTVIQVEITQTSPAIYPNTTVSSSQTPIKTIATPSIITNVLTAFPILEFPNYLYFLVFPGSGVIMTILIICLCVCGCGICYRKCCSGRSRKFSAPHEISPPIPPRRENFRSQPYQPLPELMQIALPQRQEFAFQRRSIGSPFEGGFEESVLSEIPMLRPHKDQTLYTEVQAKQQANDAKSLYCQSVSMPVIEVTPETVKAPTPKHNSTNTAYDISSTHPPSKSVSIDNLIPVQQPMVSQLLQPPVAHTRERSHSADASIQYSYGVLPSPALSSAYAPPQPLQTHPIAYLPVTNVSPSYIPVHQPIAFVQTPSVSPTIQCFPEQFNFSPPSPVVYPAFSYGPQITQQQPATLSVPPSPFLQSTPSTPIQAPLTPSNPCVDETPNTPATTININIISSKSLEKLPPGHFVDFL</sequence>
<gene>
    <name evidence="2" type="ORF">LOD99_5830</name>
</gene>
<evidence type="ECO:0000256" key="1">
    <source>
        <dbReference type="SAM" id="Phobius"/>
    </source>
</evidence>
<dbReference type="AlphaFoldDB" id="A0AAV7JNV8"/>
<reference evidence="2 3" key="1">
    <citation type="journal article" date="2023" name="BMC Biol.">
        <title>The compact genome of the sponge Oopsacas minuta (Hexactinellida) is lacking key metazoan core genes.</title>
        <authorList>
            <person name="Santini S."/>
            <person name="Schenkelaars Q."/>
            <person name="Jourda C."/>
            <person name="Duchesne M."/>
            <person name="Belahbib H."/>
            <person name="Rocher C."/>
            <person name="Selva M."/>
            <person name="Riesgo A."/>
            <person name="Vervoort M."/>
            <person name="Leys S.P."/>
            <person name="Kodjabachian L."/>
            <person name="Le Bivic A."/>
            <person name="Borchiellini C."/>
            <person name="Claverie J.M."/>
            <person name="Renard E."/>
        </authorList>
    </citation>
    <scope>NUCLEOTIDE SEQUENCE [LARGE SCALE GENOMIC DNA]</scope>
    <source>
        <strain evidence="2">SPO-2</strain>
    </source>
</reference>
<proteinExistence type="predicted"/>
<accession>A0AAV7JNV8</accession>
<evidence type="ECO:0000313" key="3">
    <source>
        <dbReference type="Proteomes" id="UP001165289"/>
    </source>
</evidence>
<dbReference type="Proteomes" id="UP001165289">
    <property type="component" value="Unassembled WGS sequence"/>
</dbReference>
<keyword evidence="1" id="KW-1133">Transmembrane helix</keyword>
<comment type="caution">
    <text evidence="2">The sequence shown here is derived from an EMBL/GenBank/DDBJ whole genome shotgun (WGS) entry which is preliminary data.</text>
</comment>
<feature type="transmembrane region" description="Helical" evidence="1">
    <location>
        <begin position="347"/>
        <end position="376"/>
    </location>
</feature>
<evidence type="ECO:0000313" key="2">
    <source>
        <dbReference type="EMBL" id="KAI6650393.1"/>
    </source>
</evidence>
<name>A0AAV7JNV8_9METZ</name>
<keyword evidence="3" id="KW-1185">Reference proteome</keyword>
<protein>
    <submittedName>
        <fullName evidence="2">Uncharacterized protein</fullName>
    </submittedName>
</protein>
<organism evidence="2 3">
    <name type="scientific">Oopsacas minuta</name>
    <dbReference type="NCBI Taxonomy" id="111878"/>
    <lineage>
        <taxon>Eukaryota</taxon>
        <taxon>Metazoa</taxon>
        <taxon>Porifera</taxon>
        <taxon>Hexactinellida</taxon>
        <taxon>Hexasterophora</taxon>
        <taxon>Lyssacinosida</taxon>
        <taxon>Leucopsacidae</taxon>
        <taxon>Oopsacas</taxon>
    </lineage>
</organism>
<keyword evidence="1" id="KW-0812">Transmembrane</keyword>